<keyword evidence="3" id="KW-1185">Reference proteome</keyword>
<dbReference type="AlphaFoldDB" id="A0A8A4TNV5"/>
<dbReference type="KEGG" id="scor:J3U87_04230"/>
<protein>
    <submittedName>
        <fullName evidence="2">Uncharacterized protein</fullName>
    </submittedName>
</protein>
<gene>
    <name evidence="2" type="ORF">J3U87_04230</name>
</gene>
<proteinExistence type="predicted"/>
<dbReference type="EMBL" id="CP071793">
    <property type="protein sequence ID" value="QTD51656.1"/>
    <property type="molecule type" value="Genomic_DNA"/>
</dbReference>
<evidence type="ECO:0000313" key="2">
    <source>
        <dbReference type="EMBL" id="QTD51656.1"/>
    </source>
</evidence>
<feature type="signal peptide" evidence="1">
    <location>
        <begin position="1"/>
        <end position="18"/>
    </location>
</feature>
<dbReference type="Proteomes" id="UP000663929">
    <property type="component" value="Chromosome"/>
</dbReference>
<dbReference type="RefSeq" id="WP_237381782.1">
    <property type="nucleotide sequence ID" value="NZ_CP071793.1"/>
</dbReference>
<accession>A0A8A4TNV5</accession>
<reference evidence="2" key="1">
    <citation type="submission" date="2021-03" db="EMBL/GenBank/DDBJ databases">
        <title>Acanthopleuribacteraceae sp. M133.</title>
        <authorList>
            <person name="Wang G."/>
        </authorList>
    </citation>
    <scope>NUCLEOTIDE SEQUENCE</scope>
    <source>
        <strain evidence="2">M133</strain>
    </source>
</reference>
<sequence length="256" mass="26619">MLKWFSLCVFGLSLTAFAGGHGTTWIPHLSANEQFKSTIFLRNDSFDAPLTVTATFFASDGTTPSVSLSDSDGPRSGVSEWSATLAPQTARVIELDSVTGGDNRSVQARITGVDGAGNESELLAIEAAFALFDGTNVVSKVGVAVSDPSTFFKVNLNSTELRGFGVTNTDAAQACDCTFTMVGGEGQQLATAIVSIPAQGKWLGVVEDLFPTVGELLGSELGHMSALCSESVSVQALAFNEGVMSGVPATGFQFDP</sequence>
<keyword evidence="1" id="KW-0732">Signal</keyword>
<feature type="chain" id="PRO_5035289288" evidence="1">
    <location>
        <begin position="19"/>
        <end position="256"/>
    </location>
</feature>
<evidence type="ECO:0000256" key="1">
    <source>
        <dbReference type="SAM" id="SignalP"/>
    </source>
</evidence>
<evidence type="ECO:0000313" key="3">
    <source>
        <dbReference type="Proteomes" id="UP000663929"/>
    </source>
</evidence>
<name>A0A8A4TNV5_SULCO</name>
<organism evidence="2 3">
    <name type="scientific">Sulfidibacter corallicola</name>
    <dbReference type="NCBI Taxonomy" id="2818388"/>
    <lineage>
        <taxon>Bacteria</taxon>
        <taxon>Pseudomonadati</taxon>
        <taxon>Acidobacteriota</taxon>
        <taxon>Holophagae</taxon>
        <taxon>Acanthopleuribacterales</taxon>
        <taxon>Acanthopleuribacteraceae</taxon>
        <taxon>Sulfidibacter</taxon>
    </lineage>
</organism>